<feature type="domain" description="ABC transmembrane type-1" evidence="14">
    <location>
        <begin position="35"/>
        <end position="271"/>
    </location>
</feature>
<feature type="domain" description="ABC transporter" evidence="13">
    <location>
        <begin position="307"/>
        <end position="541"/>
    </location>
</feature>
<feature type="transmembrane region" description="Helical" evidence="12">
    <location>
        <begin position="207"/>
        <end position="230"/>
    </location>
</feature>
<evidence type="ECO:0000313" key="15">
    <source>
        <dbReference type="Ensembl" id="ENSOMYP00000129164.1"/>
    </source>
</evidence>
<evidence type="ECO:0000256" key="10">
    <source>
        <dbReference type="ARBA" id="ARBA00048046"/>
    </source>
</evidence>
<dbReference type="GO" id="GO:0140359">
    <property type="term" value="F:ABC-type transporter activity"/>
    <property type="evidence" value="ECO:0007669"/>
    <property type="project" value="InterPro"/>
</dbReference>
<dbReference type="InterPro" id="IPR036640">
    <property type="entry name" value="ABC1_TM_sf"/>
</dbReference>
<evidence type="ECO:0000256" key="2">
    <source>
        <dbReference type="ARBA" id="ARBA00022448"/>
    </source>
</evidence>
<dbReference type="PROSITE" id="PS50929">
    <property type="entry name" value="ABC_TM1F"/>
    <property type="match status" value="1"/>
</dbReference>
<evidence type="ECO:0000256" key="7">
    <source>
        <dbReference type="ARBA" id="ARBA00023136"/>
    </source>
</evidence>
<keyword evidence="16" id="KW-1185">Reference proteome</keyword>
<proteinExistence type="predicted"/>
<dbReference type="GO" id="GO:0005743">
    <property type="term" value="C:mitochondrial inner membrane"/>
    <property type="evidence" value="ECO:0007669"/>
    <property type="project" value="TreeGrafter"/>
</dbReference>
<evidence type="ECO:0000256" key="4">
    <source>
        <dbReference type="ARBA" id="ARBA00022741"/>
    </source>
</evidence>
<evidence type="ECO:0000256" key="1">
    <source>
        <dbReference type="ARBA" id="ARBA00004225"/>
    </source>
</evidence>
<keyword evidence="7 12" id="KW-0472">Membrane</keyword>
<evidence type="ECO:0000256" key="9">
    <source>
        <dbReference type="ARBA" id="ARBA00042945"/>
    </source>
</evidence>
<evidence type="ECO:0000259" key="13">
    <source>
        <dbReference type="PROSITE" id="PS50893"/>
    </source>
</evidence>
<protein>
    <recommendedName>
        <fullName evidence="8">Iron-sulfur clusters transporter ABCB7, mitochondrial</fullName>
    </recommendedName>
    <alternativeName>
        <fullName evidence="9">ATP-binding cassette sub-family B member 7, mitochondrial</fullName>
    </alternativeName>
</protein>
<reference evidence="15" key="2">
    <citation type="submission" date="2025-08" db="UniProtKB">
        <authorList>
            <consortium name="Ensembl"/>
        </authorList>
    </citation>
    <scope>IDENTIFICATION</scope>
</reference>
<keyword evidence="11" id="KW-0175">Coiled coil</keyword>
<dbReference type="GO" id="GO:0005524">
    <property type="term" value="F:ATP binding"/>
    <property type="evidence" value="ECO:0007669"/>
    <property type="project" value="UniProtKB-KW"/>
</dbReference>
<evidence type="ECO:0000256" key="6">
    <source>
        <dbReference type="ARBA" id="ARBA00022989"/>
    </source>
</evidence>
<dbReference type="SMART" id="SM00382">
    <property type="entry name" value="AAA"/>
    <property type="match status" value="1"/>
</dbReference>
<comment type="catalytic activity">
    <reaction evidence="10">
        <text>(glutathione)4[2Fe(III)-2S] cluster(in) + ATP + H2O = (glutathione)4[2Fe(III)-2S] cluster(out) + ADP + phosphate + H(+)</text>
        <dbReference type="Rhea" id="RHEA:67028"/>
        <dbReference type="ChEBI" id="CHEBI:15377"/>
        <dbReference type="ChEBI" id="CHEBI:15378"/>
        <dbReference type="ChEBI" id="CHEBI:30616"/>
        <dbReference type="ChEBI" id="CHEBI:43474"/>
        <dbReference type="ChEBI" id="CHEBI:167627"/>
        <dbReference type="ChEBI" id="CHEBI:456216"/>
    </reaction>
    <physiologicalReaction direction="left-to-right" evidence="10">
        <dbReference type="Rhea" id="RHEA:67029"/>
    </physiologicalReaction>
</comment>
<reference evidence="15" key="1">
    <citation type="submission" date="2020-07" db="EMBL/GenBank/DDBJ databases">
        <title>A long reads based de novo assembly of the rainbow trout Arlee double haploid line genome.</title>
        <authorList>
            <person name="Gao G."/>
            <person name="Palti Y."/>
        </authorList>
    </citation>
    <scope>NUCLEOTIDE SEQUENCE [LARGE SCALE GENOMIC DNA]</scope>
</reference>
<dbReference type="InterPro" id="IPR017871">
    <property type="entry name" value="ABC_transporter-like_CS"/>
</dbReference>
<dbReference type="Gene3D" id="3.40.50.300">
    <property type="entry name" value="P-loop containing nucleotide triphosphate hydrolases"/>
    <property type="match status" value="1"/>
</dbReference>
<dbReference type="InterPro" id="IPR039421">
    <property type="entry name" value="Type_1_exporter"/>
</dbReference>
<dbReference type="Pfam" id="PF00664">
    <property type="entry name" value="ABC_membrane"/>
    <property type="match status" value="2"/>
</dbReference>
<dbReference type="CDD" id="cd03253">
    <property type="entry name" value="ABCC_ATM1_transporter"/>
    <property type="match status" value="1"/>
</dbReference>
<keyword evidence="5" id="KW-0067">ATP-binding</keyword>
<dbReference type="InterPro" id="IPR027417">
    <property type="entry name" value="P-loop_NTPase"/>
</dbReference>
<dbReference type="PANTHER" id="PTHR24221">
    <property type="entry name" value="ATP-BINDING CASSETTE SUB-FAMILY B"/>
    <property type="match status" value="1"/>
</dbReference>
<dbReference type="Ensembl" id="ENSOMYT00000145062.1">
    <property type="protein sequence ID" value="ENSOMYP00000129164.1"/>
    <property type="gene ID" value="ENSOMYG00000033138.2"/>
</dbReference>
<dbReference type="GO" id="GO:0006879">
    <property type="term" value="P:intracellular iron ion homeostasis"/>
    <property type="evidence" value="ECO:0007669"/>
    <property type="project" value="TreeGrafter"/>
</dbReference>
<dbReference type="Pfam" id="PF00005">
    <property type="entry name" value="ABC_tran"/>
    <property type="match status" value="1"/>
</dbReference>
<keyword evidence="2" id="KW-0813">Transport</keyword>
<accession>A0A8K9X8N1</accession>
<keyword evidence="3 12" id="KW-0812">Transmembrane</keyword>
<dbReference type="Proteomes" id="UP000694395">
    <property type="component" value="Chromosome 31"/>
</dbReference>
<dbReference type="InterPro" id="IPR011527">
    <property type="entry name" value="ABC1_TM_dom"/>
</dbReference>
<dbReference type="PROSITE" id="PS50893">
    <property type="entry name" value="ABC_TRANSPORTER_2"/>
    <property type="match status" value="1"/>
</dbReference>
<dbReference type="PANTHER" id="PTHR24221:SF402">
    <property type="entry name" value="IRON-SULFUR CLUSTERS TRANSPORTER ABCB7, MITOCHONDRIAL"/>
    <property type="match status" value="1"/>
</dbReference>
<keyword evidence="6 12" id="KW-1133">Transmembrane helix</keyword>
<dbReference type="FunFam" id="3.40.50.300:FF:000186">
    <property type="entry name" value="ATP-binding cassette sub-family B member 7, mitochondrial"/>
    <property type="match status" value="1"/>
</dbReference>
<dbReference type="InterPro" id="IPR003439">
    <property type="entry name" value="ABC_transporter-like_ATP-bd"/>
</dbReference>
<evidence type="ECO:0000256" key="12">
    <source>
        <dbReference type="SAM" id="Phobius"/>
    </source>
</evidence>
<evidence type="ECO:0000259" key="14">
    <source>
        <dbReference type="PROSITE" id="PS50929"/>
    </source>
</evidence>
<evidence type="ECO:0000256" key="8">
    <source>
        <dbReference type="ARBA" id="ARBA00041016"/>
    </source>
</evidence>
<keyword evidence="4" id="KW-0547">Nucleotide-binding</keyword>
<dbReference type="Gene3D" id="1.20.1560.10">
    <property type="entry name" value="ABC transporter type 1, transmembrane domain"/>
    <property type="match status" value="2"/>
</dbReference>
<evidence type="ECO:0000256" key="5">
    <source>
        <dbReference type="ARBA" id="ARBA00022840"/>
    </source>
</evidence>
<organism evidence="15 16">
    <name type="scientific">Oncorhynchus mykiss</name>
    <name type="common">Rainbow trout</name>
    <name type="synonym">Salmo gairdneri</name>
    <dbReference type="NCBI Taxonomy" id="8022"/>
    <lineage>
        <taxon>Eukaryota</taxon>
        <taxon>Metazoa</taxon>
        <taxon>Chordata</taxon>
        <taxon>Craniata</taxon>
        <taxon>Vertebrata</taxon>
        <taxon>Euteleostomi</taxon>
        <taxon>Actinopterygii</taxon>
        <taxon>Neopterygii</taxon>
        <taxon>Teleostei</taxon>
        <taxon>Protacanthopterygii</taxon>
        <taxon>Salmoniformes</taxon>
        <taxon>Salmonidae</taxon>
        <taxon>Salmoninae</taxon>
        <taxon>Oncorhynchus</taxon>
    </lineage>
</organism>
<dbReference type="SUPFAM" id="SSF90123">
    <property type="entry name" value="ABC transporter transmembrane region"/>
    <property type="match status" value="1"/>
</dbReference>
<dbReference type="CDD" id="cd18582">
    <property type="entry name" value="ABC_6TM_ATM1_ABCB7"/>
    <property type="match status" value="1"/>
</dbReference>
<feature type="transmembrane region" description="Helical" evidence="12">
    <location>
        <begin position="75"/>
        <end position="93"/>
    </location>
</feature>
<feature type="coiled-coil region" evidence="11">
    <location>
        <begin position="555"/>
        <end position="582"/>
    </location>
</feature>
<evidence type="ECO:0000313" key="16">
    <source>
        <dbReference type="Proteomes" id="UP000694395"/>
    </source>
</evidence>
<name>A0A8K9X8N1_ONCMY</name>
<feature type="transmembrane region" description="Helical" evidence="12">
    <location>
        <begin position="242"/>
        <end position="266"/>
    </location>
</feature>
<sequence>CVCIGGPKVNSRTILSNMLSYVWPKDRPDLRARVAIALGLLAGAKMTNVMVPFMFKYAVDELNGLSGHMLNLSDAPSTVATVATAVLIGYGVSRAGSALFNELRNAVFGKVAQSSIRRIAKNVFLHLHSLDLGFHLSRQTGAMSKAIDRGTRGISFVLSAIVFNLGPTVFEMGLVSAILYFNNEKYEAEKYDGYLKSYESSSLKTTYTLAMLNFGQSVIFSVGLTGIMVLASKGIMTGSMTVGDLVMVNGLLFQLSLPLNFLGTVYRETRQALIDMNTLFTLLSVDTKIKERELAPPLSVTPQEATIRFEDVYFEYLEGQKVLEGVSFQVPAGKKVAIVGGSGSGKSTIMRMLFRFYEPQKGNIYIAGQNIRDVGLDSLRRAVGVVPQDAVLFHNTIFYNLQYGNINATPEEVYQVARLAGIHDAILRMPHGYDTQVGERGLKLSGGEKQRVAIARAILKNPPILLYDEATSSLDSITEENILSSMKGLVQDRTSVFIAHRLSTIVDADEIIVLNKGKIAERGDHHSLLATPGSLYADLWNTQNSKILNIKNSPVELQPERLSQKEEERKKLQEEIMNSVKGCGNCSC</sequence>
<feature type="transmembrane region" description="Helical" evidence="12">
    <location>
        <begin position="34"/>
        <end position="55"/>
    </location>
</feature>
<dbReference type="PROSITE" id="PS00211">
    <property type="entry name" value="ABC_TRANSPORTER_1"/>
    <property type="match status" value="1"/>
</dbReference>
<feature type="transmembrane region" description="Helical" evidence="12">
    <location>
        <begin position="153"/>
        <end position="181"/>
    </location>
</feature>
<dbReference type="SUPFAM" id="SSF52540">
    <property type="entry name" value="P-loop containing nucleoside triphosphate hydrolases"/>
    <property type="match status" value="1"/>
</dbReference>
<dbReference type="AlphaFoldDB" id="A0A8K9X8N1"/>
<comment type="subcellular location">
    <subcellularLocation>
        <location evidence="1">Mitochondrion membrane</location>
        <topology evidence="1">Multi-pass membrane protein</topology>
    </subcellularLocation>
</comment>
<evidence type="ECO:0000256" key="11">
    <source>
        <dbReference type="SAM" id="Coils"/>
    </source>
</evidence>
<evidence type="ECO:0000256" key="3">
    <source>
        <dbReference type="ARBA" id="ARBA00022692"/>
    </source>
</evidence>
<reference evidence="15" key="3">
    <citation type="submission" date="2025-09" db="UniProtKB">
        <authorList>
            <consortium name="Ensembl"/>
        </authorList>
    </citation>
    <scope>IDENTIFICATION</scope>
</reference>
<dbReference type="InterPro" id="IPR003593">
    <property type="entry name" value="AAA+_ATPase"/>
</dbReference>
<dbReference type="GeneTree" id="ENSGT00940000156281"/>
<dbReference type="GO" id="GO:0016887">
    <property type="term" value="F:ATP hydrolysis activity"/>
    <property type="evidence" value="ECO:0007669"/>
    <property type="project" value="InterPro"/>
</dbReference>